<accession>A0ABW2BFY7</accession>
<dbReference type="Proteomes" id="UP001596292">
    <property type="component" value="Unassembled WGS sequence"/>
</dbReference>
<sequence>MRFEIKDFTGLLSAPLVGSKRIKLLNPHDEVQCWSQSDDIAADSPEKVAGFVYVKENGGGVGWVDQTYLEGYRREEISISNFVAACLWAEDDLNSMPDTSPWFVSADFLLCRALLETKISNVAPRASGPGGFGPLVVTRDEWAQFLTESMEQDQFGLEGWDDPIQQIWAAAFRMRRDARTISSIMRQNNVGDSGDPFVPTFLDVFHAYLTGSPDAAVALLNSKDVRAVDVLDRILNRSQVDSILERYPNQFGSRSEPISVVTLRAATEALLDSLFAQTPALVRTVMPDAAALVQANRSPRASTGGPLGELIARGEGNYNSYNRGRAGVRGLPLTPFLSKQPLGDIMKSQCLPPGNPNRLFAVGKYQLIPTTLASAVRALSIGKQEIFTPVLQEHLFRHYLIARKRPKVKNYIIRDGSSLQEAQLALAQEFASVASPHTGRSYYAGTGGNVASISVAAVARALQDERELYASFLAAGLQPTDAWDALSFSPRNVTITTLPLPQPPPIPAISRGKAKLNINLAVQHLRDHAQPKSIGQCARYVRNALEAGGLKAINPPERPVNAKDYGPVLIARGFYKSTLKNMLEQYDPIEGDVVVIEPYTGGNPAGHIAMFSGEDWISDFVQRDIWAGPGYRAKKPSLAIYRP</sequence>
<dbReference type="Gene3D" id="1.10.530.10">
    <property type="match status" value="1"/>
</dbReference>
<organism evidence="1 2">
    <name type="scientific">Methylobacterium komagatae</name>
    <dbReference type="NCBI Taxonomy" id="374425"/>
    <lineage>
        <taxon>Bacteria</taxon>
        <taxon>Pseudomonadati</taxon>
        <taxon>Pseudomonadota</taxon>
        <taxon>Alphaproteobacteria</taxon>
        <taxon>Hyphomicrobiales</taxon>
        <taxon>Methylobacteriaceae</taxon>
        <taxon>Methylobacterium</taxon>
    </lineage>
</organism>
<proteinExistence type="predicted"/>
<keyword evidence="2" id="KW-1185">Reference proteome</keyword>
<gene>
    <name evidence="1" type="ORF">ACFQE0_04985</name>
</gene>
<protein>
    <submittedName>
        <fullName evidence="1">CHAP domain-containing protein</fullName>
    </submittedName>
</protein>
<evidence type="ECO:0000313" key="2">
    <source>
        <dbReference type="Proteomes" id="UP001596292"/>
    </source>
</evidence>
<dbReference type="Gene3D" id="3.90.1720.10">
    <property type="entry name" value="endopeptidase domain like (from Nostoc punctiforme)"/>
    <property type="match status" value="1"/>
</dbReference>
<reference evidence="2" key="1">
    <citation type="journal article" date="2019" name="Int. J. Syst. Evol. Microbiol.">
        <title>The Global Catalogue of Microorganisms (GCM) 10K type strain sequencing project: providing services to taxonomists for standard genome sequencing and annotation.</title>
        <authorList>
            <consortium name="The Broad Institute Genomics Platform"/>
            <consortium name="The Broad Institute Genome Sequencing Center for Infectious Disease"/>
            <person name="Wu L."/>
            <person name="Ma J."/>
        </authorList>
    </citation>
    <scope>NUCLEOTIDE SEQUENCE [LARGE SCALE GENOMIC DNA]</scope>
    <source>
        <strain evidence="2">CCUG 48316</strain>
    </source>
</reference>
<evidence type="ECO:0000313" key="1">
    <source>
        <dbReference type="EMBL" id="MFC6789042.1"/>
    </source>
</evidence>
<dbReference type="RefSeq" id="WP_378967661.1">
    <property type="nucleotide sequence ID" value="NZ_JBHSWN010000001.1"/>
</dbReference>
<dbReference type="EMBL" id="JBHSWN010000001">
    <property type="protein sequence ID" value="MFC6789042.1"/>
    <property type="molecule type" value="Genomic_DNA"/>
</dbReference>
<comment type="caution">
    <text evidence="1">The sequence shown here is derived from an EMBL/GenBank/DDBJ whole genome shotgun (WGS) entry which is preliminary data.</text>
</comment>
<name>A0ABW2BFY7_9HYPH</name>